<evidence type="ECO:0000256" key="1">
    <source>
        <dbReference type="SAM" id="Phobius"/>
    </source>
</evidence>
<keyword evidence="1" id="KW-1133">Transmembrane helix</keyword>
<keyword evidence="1" id="KW-0812">Transmembrane</keyword>
<dbReference type="EMBL" id="VSRR010020815">
    <property type="protein sequence ID" value="MPC63438.1"/>
    <property type="molecule type" value="Genomic_DNA"/>
</dbReference>
<dbReference type="AlphaFoldDB" id="A0A5B7H2V3"/>
<feature type="transmembrane region" description="Helical" evidence="1">
    <location>
        <begin position="6"/>
        <end position="31"/>
    </location>
</feature>
<feature type="transmembrane region" description="Helical" evidence="1">
    <location>
        <begin position="38"/>
        <end position="67"/>
    </location>
</feature>
<reference evidence="2 3" key="1">
    <citation type="submission" date="2019-05" db="EMBL/GenBank/DDBJ databases">
        <title>Another draft genome of Portunus trituberculatus and its Hox gene families provides insights of decapod evolution.</title>
        <authorList>
            <person name="Jeong J.-H."/>
            <person name="Song I."/>
            <person name="Kim S."/>
            <person name="Choi T."/>
            <person name="Kim D."/>
            <person name="Ryu S."/>
            <person name="Kim W."/>
        </authorList>
    </citation>
    <scope>NUCLEOTIDE SEQUENCE [LARGE SCALE GENOMIC DNA]</scope>
    <source>
        <tissue evidence="2">Muscle</tissue>
    </source>
</reference>
<proteinExistence type="predicted"/>
<keyword evidence="1" id="KW-0472">Membrane</keyword>
<sequence>MSTFASFYLFGYLFSGPFCVGSQGNSIIFLWGFPKCTVLCILFCVVQGHWTVLVARFVMLLSLLWFYPSVMGC</sequence>
<accession>A0A5B7H2V3</accession>
<evidence type="ECO:0000313" key="2">
    <source>
        <dbReference type="EMBL" id="MPC63438.1"/>
    </source>
</evidence>
<gene>
    <name evidence="2" type="ORF">E2C01_057536</name>
</gene>
<dbReference type="Proteomes" id="UP000324222">
    <property type="component" value="Unassembled WGS sequence"/>
</dbReference>
<protein>
    <submittedName>
        <fullName evidence="2">Uncharacterized protein</fullName>
    </submittedName>
</protein>
<comment type="caution">
    <text evidence="2">The sequence shown here is derived from an EMBL/GenBank/DDBJ whole genome shotgun (WGS) entry which is preliminary data.</text>
</comment>
<name>A0A5B7H2V3_PORTR</name>
<organism evidence="2 3">
    <name type="scientific">Portunus trituberculatus</name>
    <name type="common">Swimming crab</name>
    <name type="synonym">Neptunus trituberculatus</name>
    <dbReference type="NCBI Taxonomy" id="210409"/>
    <lineage>
        <taxon>Eukaryota</taxon>
        <taxon>Metazoa</taxon>
        <taxon>Ecdysozoa</taxon>
        <taxon>Arthropoda</taxon>
        <taxon>Crustacea</taxon>
        <taxon>Multicrustacea</taxon>
        <taxon>Malacostraca</taxon>
        <taxon>Eumalacostraca</taxon>
        <taxon>Eucarida</taxon>
        <taxon>Decapoda</taxon>
        <taxon>Pleocyemata</taxon>
        <taxon>Brachyura</taxon>
        <taxon>Eubrachyura</taxon>
        <taxon>Portunoidea</taxon>
        <taxon>Portunidae</taxon>
        <taxon>Portuninae</taxon>
        <taxon>Portunus</taxon>
    </lineage>
</organism>
<evidence type="ECO:0000313" key="3">
    <source>
        <dbReference type="Proteomes" id="UP000324222"/>
    </source>
</evidence>
<keyword evidence="3" id="KW-1185">Reference proteome</keyword>